<keyword evidence="4" id="KW-0254">Endocytosis</keyword>
<feature type="compositionally biased region" description="Basic residues" evidence="6">
    <location>
        <begin position="1"/>
        <end position="17"/>
    </location>
</feature>
<comment type="similarity">
    <text evidence="2">Belongs to the Stoned B family.</text>
</comment>
<evidence type="ECO:0000259" key="7">
    <source>
        <dbReference type="PROSITE" id="PS51070"/>
    </source>
</evidence>
<keyword evidence="3" id="KW-0963">Cytoplasm</keyword>
<gene>
    <name evidence="9" type="ORF">GHT06_012893</name>
</gene>
<protein>
    <recommendedName>
        <fullName evidence="11">Protein stoned-B</fullName>
    </recommendedName>
</protein>
<feature type="region of interest" description="Disordered" evidence="6">
    <location>
        <begin position="726"/>
        <end position="748"/>
    </location>
</feature>
<dbReference type="InterPro" id="IPR028565">
    <property type="entry name" value="MHD"/>
</dbReference>
<feature type="compositionally biased region" description="Acidic residues" evidence="6">
    <location>
        <begin position="1812"/>
        <end position="1821"/>
    </location>
</feature>
<feature type="compositionally biased region" description="Polar residues" evidence="6">
    <location>
        <begin position="335"/>
        <end position="346"/>
    </location>
</feature>
<dbReference type="GO" id="GO:0005737">
    <property type="term" value="C:cytoplasm"/>
    <property type="evidence" value="ECO:0007669"/>
    <property type="project" value="UniProtKB-SubCell"/>
</dbReference>
<dbReference type="SUPFAM" id="SSF49447">
    <property type="entry name" value="Second domain of Mu2 adaptin subunit (ap50) of ap2 adaptor"/>
    <property type="match status" value="1"/>
</dbReference>
<dbReference type="FunFam" id="2.60.40.1170:FF:000018">
    <property type="entry name" value="stonin-2 isoform X2"/>
    <property type="match status" value="1"/>
</dbReference>
<dbReference type="Pfam" id="PF00928">
    <property type="entry name" value="Adap_comp_sub"/>
    <property type="match status" value="1"/>
</dbReference>
<comment type="caution">
    <text evidence="9">The sequence shown here is derived from an EMBL/GenBank/DDBJ whole genome shotgun (WGS) entry which is preliminary data.</text>
</comment>
<reference evidence="9 10" key="1">
    <citation type="submission" date="2022-05" db="EMBL/GenBank/DDBJ databases">
        <title>A multi-omics perspective on studying reproductive biology in Daphnia sinensis.</title>
        <authorList>
            <person name="Jia J."/>
        </authorList>
    </citation>
    <scope>NUCLEOTIDE SEQUENCE [LARGE SCALE GENOMIC DNA]</scope>
    <source>
        <strain evidence="9 10">WSL</strain>
    </source>
</reference>
<evidence type="ECO:0000256" key="4">
    <source>
        <dbReference type="ARBA" id="ARBA00022583"/>
    </source>
</evidence>
<evidence type="ECO:0000256" key="5">
    <source>
        <dbReference type="ARBA" id="ARBA00022737"/>
    </source>
</evidence>
<dbReference type="FunFam" id="2.60.40.1170:FF:000022">
    <property type="entry name" value="AP-1 complex subunit mu"/>
    <property type="match status" value="1"/>
</dbReference>
<feature type="region of interest" description="Disordered" evidence="6">
    <location>
        <begin position="1163"/>
        <end position="1198"/>
    </location>
</feature>
<feature type="compositionally biased region" description="Basic and acidic residues" evidence="6">
    <location>
        <begin position="74"/>
        <end position="85"/>
    </location>
</feature>
<dbReference type="EMBL" id="WJBH02000003">
    <property type="protein sequence ID" value="KAI9561930.1"/>
    <property type="molecule type" value="Genomic_DNA"/>
</dbReference>
<dbReference type="Proteomes" id="UP000820818">
    <property type="component" value="Linkage Group LG3"/>
</dbReference>
<dbReference type="InterPro" id="IPR050431">
    <property type="entry name" value="Adaptor_comp_med_subunit"/>
</dbReference>
<dbReference type="PROSITE" id="PS51070">
    <property type="entry name" value="SHD"/>
    <property type="match status" value="1"/>
</dbReference>
<evidence type="ECO:0000313" key="9">
    <source>
        <dbReference type="EMBL" id="KAI9561930.1"/>
    </source>
</evidence>
<feature type="region of interest" description="Disordered" evidence="6">
    <location>
        <begin position="1"/>
        <end position="209"/>
    </location>
</feature>
<feature type="compositionally biased region" description="Low complexity" evidence="6">
    <location>
        <begin position="469"/>
        <end position="486"/>
    </location>
</feature>
<feature type="compositionally biased region" description="Pro residues" evidence="6">
    <location>
        <begin position="789"/>
        <end position="803"/>
    </location>
</feature>
<evidence type="ECO:0000259" key="8">
    <source>
        <dbReference type="PROSITE" id="PS51072"/>
    </source>
</evidence>
<feature type="compositionally biased region" description="Acidic residues" evidence="6">
    <location>
        <begin position="186"/>
        <end position="209"/>
    </location>
</feature>
<evidence type="ECO:0008006" key="11">
    <source>
        <dbReference type="Google" id="ProtNLM"/>
    </source>
</evidence>
<dbReference type="GO" id="GO:0006897">
    <property type="term" value="P:endocytosis"/>
    <property type="evidence" value="ECO:0007669"/>
    <property type="project" value="UniProtKB-KW"/>
</dbReference>
<dbReference type="PANTHER" id="PTHR10529">
    <property type="entry name" value="AP COMPLEX SUBUNIT MU"/>
    <property type="match status" value="1"/>
</dbReference>
<accession>A0AAD5Q063</accession>
<evidence type="ECO:0000313" key="10">
    <source>
        <dbReference type="Proteomes" id="UP000820818"/>
    </source>
</evidence>
<evidence type="ECO:0000256" key="6">
    <source>
        <dbReference type="SAM" id="MobiDB-lite"/>
    </source>
</evidence>
<feature type="compositionally biased region" description="Polar residues" evidence="6">
    <location>
        <begin position="58"/>
        <end position="72"/>
    </location>
</feature>
<feature type="domain" description="SHD" evidence="7">
    <location>
        <begin position="1306"/>
        <end position="1480"/>
    </location>
</feature>
<feature type="region of interest" description="Disordered" evidence="6">
    <location>
        <begin position="1798"/>
        <end position="1821"/>
    </location>
</feature>
<feature type="region of interest" description="Disordered" evidence="6">
    <location>
        <begin position="831"/>
        <end position="939"/>
    </location>
</feature>
<keyword evidence="10" id="KW-1185">Reference proteome</keyword>
<feature type="compositionally biased region" description="Basic and acidic residues" evidence="6">
    <location>
        <begin position="1266"/>
        <end position="1278"/>
    </location>
</feature>
<feature type="region of interest" description="Disordered" evidence="6">
    <location>
        <begin position="1228"/>
        <end position="1286"/>
    </location>
</feature>
<feature type="compositionally biased region" description="Polar residues" evidence="6">
    <location>
        <begin position="175"/>
        <end position="184"/>
    </location>
</feature>
<feature type="compositionally biased region" description="Acidic residues" evidence="6">
    <location>
        <begin position="419"/>
        <end position="428"/>
    </location>
</feature>
<feature type="domain" description="MHD" evidence="8">
    <location>
        <begin position="1485"/>
        <end position="1796"/>
    </location>
</feature>
<feature type="compositionally biased region" description="Pro residues" evidence="6">
    <location>
        <begin position="903"/>
        <end position="914"/>
    </location>
</feature>
<dbReference type="PROSITE" id="PS51072">
    <property type="entry name" value="MHD"/>
    <property type="match status" value="1"/>
</dbReference>
<organism evidence="9 10">
    <name type="scientific">Daphnia sinensis</name>
    <dbReference type="NCBI Taxonomy" id="1820382"/>
    <lineage>
        <taxon>Eukaryota</taxon>
        <taxon>Metazoa</taxon>
        <taxon>Ecdysozoa</taxon>
        <taxon>Arthropoda</taxon>
        <taxon>Crustacea</taxon>
        <taxon>Branchiopoda</taxon>
        <taxon>Diplostraca</taxon>
        <taxon>Cladocera</taxon>
        <taxon>Anomopoda</taxon>
        <taxon>Daphniidae</taxon>
        <taxon>Daphnia</taxon>
        <taxon>Daphnia similis group</taxon>
    </lineage>
</organism>
<feature type="compositionally biased region" description="Polar residues" evidence="6">
    <location>
        <begin position="141"/>
        <end position="151"/>
    </location>
</feature>
<evidence type="ECO:0000256" key="1">
    <source>
        <dbReference type="ARBA" id="ARBA00004496"/>
    </source>
</evidence>
<sequence>MHKLGKGLKKKIKGKKGKEKEDDLFDPAILEQYRREKAAAAAAAAAKAAEDCDPSAEENGSPTAANEASSTEPGADKKDSEEWQKFKLLTSGVDTILQKTQEDLGRIKKTSYYQRNKKPETPTPGEEAKPIVATAAGKSPGANNSEPTGSKTKWIGFEEGSKFKDLNAEEAEADQTPTAAQQSAEEVADPQPEELGQDFEEQNQEEDDEDIFNTEYVDVATSGELKLAYVPDSPTLEAPGDDPFDTSVVEKLVGPLPVIKKKKALVSIGAAVEILTAANAADQQQKQHHQLSTANRQRIAQPPTEIQLLCCFDDNEFDQNQTGSSAAVTPLANHAESSSSAQQTPHIQDPPASNEPGLKDILAEFDVIPDSSDPIDDDFVKPPKPSPVVQQKKPELLDEEDFEFEALAYESLAKQPLPVEEEEEDDPFDTSSVEKVLNKDPVVTGTPSRKPPPSRPAAPPTRPPPPPSVAAIAAIAAAIDRSSSAPTRPPIPGNPAVPSLQAQDSFDALFLEESPTEKEKLPVPKLASPLQVSAADPFDTSAVDSFDTSAIDPFDTSAIDPFDTSAVASFDISAPGSLVANLPPVLPAETQLQVTSFVIVDDSPVDDEIDPFSSPCLNQAKMAANPFMMDDINPVPQLGSGYVNPFATSTATPAYSAVLNPFFDMAPANVSAVSNPFLMDDVPQQPSTGTVYNPFASSIIESDPAVNEHVDSLAWLSSGGAMQTQGNMASPYDLPDTSSMSHHSPLMDDLLESDVPLPEELATDILEVATPSPGASPIPESLSNAKPARPAPPPRPPSRPSPPHETQQLILSVTGAMQATSEHLLDRLRATAPSPIPGYNPNMIHSHSPSPSPSPCPSPTQNAEVDLLQYDHLGDHPAGPPPRPTSRPSSPAVPQRPQQVPSRPAPPGPPPRPVAPTTAATAKPPPSADKGFASIFGEPSPTSELEALAFSPTPASTQQVTAEAVPAEEIDLLGLPKPRTRTNNDILKLFEKKVDQEKDLLAGDVFESTFLVDLDQQAPQCPIAPESPFVMAPATSQPSFFQEELVIEPTEAVQTTEEDSLSKHYHQPQETPSLVYPDIKSPIPSEPISIPNRGDCIEQPEEFDAFSSRFESVGREDMLMVENDPFDPFSAGGSAKGSSVWGTATGTPESSSLLGFGASEGFDPFLALTEPPPPPHGSPRFPSSHRELSHDSDEEQPEFALSIKPRSEGFMDGKIGLALAPALAPPPRVPIQTASSDDYSPPKSLNPFLIPEQVPVPTSYEPYLPPERKSTAPRRDSEDSPVTPLFDEDQSVPLEVFPRVEYKGQVWEMQLRQPNKKKITSQRFWKKVFVKLGVHNDLPVIQLYSNKDDKEPFQELQLQPCYSVSDISAQQFDHYGKIFTVKVQYVFYKERPGIRPGQVTKAERLTSRLQQFAAYAIQGDYNGVKEFGSDLRKLGIPVEHAPHISELLKLGTTNYEELKEFSSAIEEALFKLTVPREKSQVGYKTDEVQMTAVDEFYVEQDKMGRVLRQIARVRVFVLSFLSGLPDVELGVNDLPRQGKEVVGRHDIIPVITEEWIRLEDVEFHSCVDQAEFENTRTVKFRPPDACYIELLRFRVRPPKNRELPLQVRTTFSVSGNKVELRSDVLVPGYISRKYGQIPCEDVAIRFPLPEAWIYMFRVEKHFRYGSVKSSHRRMGKIKGIERFLGAVDTLEATLIEVSSGSAKYEHHHRAIVWRMPRLPKEGQGSYTTHSFVCRLNLTSYDQMPETLARHCFVEFTMPATNVSHTTLRSLAVSTGDPPEKYIDHTSGPGPAAYVAATATESMSQQLPPAAEQPEDSDSDSD</sequence>
<evidence type="ECO:0000256" key="3">
    <source>
        <dbReference type="ARBA" id="ARBA00022490"/>
    </source>
</evidence>
<dbReference type="InterPro" id="IPR036168">
    <property type="entry name" value="AP2_Mu_C_sf"/>
</dbReference>
<feature type="region of interest" description="Disordered" evidence="6">
    <location>
        <begin position="769"/>
        <end position="806"/>
    </location>
</feature>
<feature type="region of interest" description="Disordered" evidence="6">
    <location>
        <begin position="330"/>
        <end position="499"/>
    </location>
</feature>
<feature type="compositionally biased region" description="Low complexity" evidence="6">
    <location>
        <begin position="886"/>
        <end position="902"/>
    </location>
</feature>
<evidence type="ECO:0000256" key="2">
    <source>
        <dbReference type="ARBA" id="ARBA00005579"/>
    </source>
</evidence>
<dbReference type="Gene3D" id="2.60.40.1170">
    <property type="entry name" value="Mu homology domain, subdomain B"/>
    <property type="match status" value="1"/>
</dbReference>
<feature type="compositionally biased region" description="Pro residues" evidence="6">
    <location>
        <begin position="449"/>
        <end position="468"/>
    </location>
</feature>
<proteinExistence type="inferred from homology"/>
<comment type="subcellular location">
    <subcellularLocation>
        <location evidence="1">Cytoplasm</location>
    </subcellularLocation>
</comment>
<dbReference type="InterPro" id="IPR012320">
    <property type="entry name" value="SHD_dom"/>
</dbReference>
<keyword evidence="5" id="KW-0677">Repeat</keyword>
<name>A0AAD5Q063_9CRUS</name>